<reference evidence="2" key="1">
    <citation type="submission" date="2023-10" db="EMBL/GenBank/DDBJ databases">
        <title>Genome assembly of Pristionchus species.</title>
        <authorList>
            <person name="Yoshida K."/>
            <person name="Sommer R.J."/>
        </authorList>
    </citation>
    <scope>NUCLEOTIDE SEQUENCE</scope>
    <source>
        <strain evidence="2">RS5133</strain>
    </source>
</reference>
<evidence type="ECO:0000313" key="2">
    <source>
        <dbReference type="EMBL" id="GMT20270.1"/>
    </source>
</evidence>
<protein>
    <recommendedName>
        <fullName evidence="4">C2H2-type domain-containing protein</fullName>
    </recommendedName>
</protein>
<organism evidence="2 3">
    <name type="scientific">Pristionchus fissidentatus</name>
    <dbReference type="NCBI Taxonomy" id="1538716"/>
    <lineage>
        <taxon>Eukaryota</taxon>
        <taxon>Metazoa</taxon>
        <taxon>Ecdysozoa</taxon>
        <taxon>Nematoda</taxon>
        <taxon>Chromadorea</taxon>
        <taxon>Rhabditida</taxon>
        <taxon>Rhabditina</taxon>
        <taxon>Diplogasteromorpha</taxon>
        <taxon>Diplogasteroidea</taxon>
        <taxon>Neodiplogasteridae</taxon>
        <taxon>Pristionchus</taxon>
    </lineage>
</organism>
<dbReference type="Proteomes" id="UP001432322">
    <property type="component" value="Unassembled WGS sequence"/>
</dbReference>
<feature type="non-terminal residue" evidence="2">
    <location>
        <position position="1"/>
    </location>
</feature>
<comment type="caution">
    <text evidence="2">The sequence shown here is derived from an EMBL/GenBank/DDBJ whole genome shotgun (WGS) entry which is preliminary data.</text>
</comment>
<evidence type="ECO:0000313" key="3">
    <source>
        <dbReference type="Proteomes" id="UP001432322"/>
    </source>
</evidence>
<evidence type="ECO:0008006" key="4">
    <source>
        <dbReference type="Google" id="ProtNLM"/>
    </source>
</evidence>
<sequence length="203" mass="23503">LKMDLLNNELLNEVKRESSLGEEEDVTHSIVADADTSNTRGDLDAIQVDSFYDELPYEAKQEFSSDGERAEDAVPDFSSLFPPQSINKRKRRSQFTRDKVNMTENELRCVRCEEYTTHSLDGYIQHLKNKHGTTAEKEGLIFRCACGNERGMRRHFTDNKCPGAEVTIIRCEPNTVDRKRTESELTTIYRRKRRSQCSRDKMN</sequence>
<accession>A0AAV5VKV8</accession>
<keyword evidence="3" id="KW-1185">Reference proteome</keyword>
<name>A0AAV5VKV8_9BILA</name>
<dbReference type="AlphaFoldDB" id="A0AAV5VKV8"/>
<dbReference type="EMBL" id="BTSY01000003">
    <property type="protein sequence ID" value="GMT20270.1"/>
    <property type="molecule type" value="Genomic_DNA"/>
</dbReference>
<feature type="compositionally biased region" description="Basic and acidic residues" evidence="1">
    <location>
        <begin position="62"/>
        <end position="72"/>
    </location>
</feature>
<proteinExistence type="predicted"/>
<feature type="region of interest" description="Disordered" evidence="1">
    <location>
        <begin position="62"/>
        <end position="83"/>
    </location>
</feature>
<evidence type="ECO:0000256" key="1">
    <source>
        <dbReference type="SAM" id="MobiDB-lite"/>
    </source>
</evidence>
<gene>
    <name evidence="2" type="ORF">PFISCL1PPCAC_11567</name>
</gene>
<feature type="non-terminal residue" evidence="2">
    <location>
        <position position="203"/>
    </location>
</feature>